<dbReference type="RefSeq" id="WP_217793805.1">
    <property type="nucleotide sequence ID" value="NZ_JAHSPG010000015.1"/>
</dbReference>
<keyword evidence="3" id="KW-1185">Reference proteome</keyword>
<reference evidence="2" key="1">
    <citation type="submission" date="2021-06" db="EMBL/GenBank/DDBJ databases">
        <authorList>
            <person name="Huq M.A."/>
        </authorList>
    </citation>
    <scope>NUCLEOTIDE SEQUENCE</scope>
    <source>
        <strain evidence="2">MAH-26</strain>
    </source>
</reference>
<keyword evidence="1" id="KW-0732">Signal</keyword>
<evidence type="ECO:0000313" key="2">
    <source>
        <dbReference type="EMBL" id="MBV4359546.1"/>
    </source>
</evidence>
<name>A0A9E2SBL8_9BACT</name>
<dbReference type="Proteomes" id="UP000812270">
    <property type="component" value="Unassembled WGS sequence"/>
</dbReference>
<dbReference type="EMBL" id="JAHSPG010000015">
    <property type="protein sequence ID" value="MBV4359546.1"/>
    <property type="molecule type" value="Genomic_DNA"/>
</dbReference>
<evidence type="ECO:0000313" key="3">
    <source>
        <dbReference type="Proteomes" id="UP000812270"/>
    </source>
</evidence>
<organism evidence="2 3">
    <name type="scientific">Pinibacter aurantiacus</name>
    <dbReference type="NCBI Taxonomy" id="2851599"/>
    <lineage>
        <taxon>Bacteria</taxon>
        <taxon>Pseudomonadati</taxon>
        <taxon>Bacteroidota</taxon>
        <taxon>Chitinophagia</taxon>
        <taxon>Chitinophagales</taxon>
        <taxon>Chitinophagaceae</taxon>
        <taxon>Pinibacter</taxon>
    </lineage>
</organism>
<comment type="caution">
    <text evidence="2">The sequence shown here is derived from an EMBL/GenBank/DDBJ whole genome shotgun (WGS) entry which is preliminary data.</text>
</comment>
<sequence>MRKNIKYLLVLFFLFFCAQGVLAQDSIVTIDKKVVTLKEVIVRSNFDVASFIHRIQTDTTFYKAFRNLKVLGFVSLNDVRMLDKNGELEAMLDSKTEQVVKDGCRSMNILQQTTHGDIYKSDSSWNYYTLEMYAGLMFTNGTVCGENNIVKDLDRNLSDKKGIEKHKEQLKMLFFNPGRKIPGVPFIGNKVALFDDDVAKLYDFTIDMEQYLGQNCYVFKIKARSDLSSSEKNDVVINEMTTWFDGNTMEIVGRKYDLSYDAGVYDFDVHMEVQLTKFGEYLVPKLIRYNGNWHVAFKKREHGVFTATLFDYKR</sequence>
<protein>
    <submittedName>
        <fullName evidence="2">Uncharacterized protein</fullName>
    </submittedName>
</protein>
<feature type="chain" id="PRO_5039347770" evidence="1">
    <location>
        <begin position="24"/>
        <end position="314"/>
    </location>
</feature>
<proteinExistence type="predicted"/>
<evidence type="ECO:0000256" key="1">
    <source>
        <dbReference type="SAM" id="SignalP"/>
    </source>
</evidence>
<dbReference type="AlphaFoldDB" id="A0A9E2SBL8"/>
<gene>
    <name evidence="2" type="ORF">KTO63_20415</name>
</gene>
<feature type="signal peptide" evidence="1">
    <location>
        <begin position="1"/>
        <end position="23"/>
    </location>
</feature>
<accession>A0A9E2SBL8</accession>